<keyword evidence="5 7" id="KW-1133">Transmembrane helix</keyword>
<dbReference type="AlphaFoldDB" id="A0A0B7GWL3"/>
<dbReference type="PANTHER" id="PTHR32243">
    <property type="entry name" value="MALTOSE TRANSPORT SYSTEM PERMEASE-RELATED"/>
    <property type="match status" value="1"/>
</dbReference>
<dbReference type="InterPro" id="IPR050901">
    <property type="entry name" value="BP-dep_ABC_trans_perm"/>
</dbReference>
<organism evidence="9 11">
    <name type="scientific">Treponema phagedenis</name>
    <dbReference type="NCBI Taxonomy" id="162"/>
    <lineage>
        <taxon>Bacteria</taxon>
        <taxon>Pseudomonadati</taxon>
        <taxon>Spirochaetota</taxon>
        <taxon>Spirochaetia</taxon>
        <taxon>Spirochaetales</taxon>
        <taxon>Treponemataceae</taxon>
        <taxon>Treponema</taxon>
    </lineage>
</organism>
<feature type="transmembrane region" description="Helical" evidence="7">
    <location>
        <begin position="160"/>
        <end position="180"/>
    </location>
</feature>
<comment type="subcellular location">
    <subcellularLocation>
        <location evidence="1 7">Cell membrane</location>
        <topology evidence="1 7">Multi-pass membrane protein</topology>
    </subcellularLocation>
</comment>
<feature type="transmembrane region" description="Helical" evidence="7">
    <location>
        <begin position="88"/>
        <end position="110"/>
    </location>
</feature>
<accession>A0A0B7GWL3</accession>
<reference evidence="10 12" key="3">
    <citation type="submission" date="2019-08" db="EMBL/GenBank/DDBJ databases">
        <authorList>
            <person name="Kuhnert P."/>
        </authorList>
    </citation>
    <scope>NUCLEOTIDE SEQUENCE [LARGE SCALE GENOMIC DNA]</scope>
    <source>
        <strain evidence="10 12">B36.5</strain>
    </source>
</reference>
<feature type="transmembrane region" description="Helical" evidence="7">
    <location>
        <begin position="122"/>
        <end position="148"/>
    </location>
</feature>
<dbReference type="Proteomes" id="UP000323594">
    <property type="component" value="Chromosome"/>
</dbReference>
<keyword evidence="6 7" id="KW-0472">Membrane</keyword>
<dbReference type="OrthoDB" id="9771544at2"/>
<evidence type="ECO:0000313" key="11">
    <source>
        <dbReference type="Proteomes" id="UP000042527"/>
    </source>
</evidence>
<reference evidence="11" key="2">
    <citation type="submission" date="2015-01" db="EMBL/GenBank/DDBJ databases">
        <authorList>
            <person name="Manzoor Shahid"/>
            <person name="Zubair Saima"/>
        </authorList>
    </citation>
    <scope>NUCLEOTIDE SEQUENCE [LARGE SCALE GENOMIC DNA]</scope>
    <source>
        <strain evidence="11">V1</strain>
    </source>
</reference>
<evidence type="ECO:0000256" key="6">
    <source>
        <dbReference type="ARBA" id="ARBA00023136"/>
    </source>
</evidence>
<sequence>MSKLFQGGMESGTNRFQIKKELRLLPGYTIITIWVLFTFVLIGWVVLASLSTTKEIFSNTFLSSGLHFENYTKAWKHSNVSVIFSNSLFYSIFSCVLLILICAPAAYALSRFKFIANKLIQTSFAAAMGVPIVMIVLPLFAMVAGLNILNNVALNKATLIFLYVGINVPYTTIFLTTFFANLSTAFEEAAAIDGCNPVKTFWLIMFPMAQPGIITVSIFNFINIWNEYFISLIFGNSNQVRSVAVGLYSMINSMKYTGDWAGMFAAVIIVFLPTLILYIFLSEKIIAGVTGGGVKG</sequence>
<evidence type="ECO:0000313" key="10">
    <source>
        <dbReference type="EMBL" id="QEJ97179.1"/>
    </source>
</evidence>
<evidence type="ECO:0000256" key="3">
    <source>
        <dbReference type="ARBA" id="ARBA00022475"/>
    </source>
</evidence>
<dbReference type="Gene3D" id="1.10.3720.10">
    <property type="entry name" value="MetI-like"/>
    <property type="match status" value="1"/>
</dbReference>
<evidence type="ECO:0000256" key="7">
    <source>
        <dbReference type="RuleBase" id="RU363032"/>
    </source>
</evidence>
<dbReference type="GeneID" id="57751960"/>
<reference evidence="9" key="1">
    <citation type="submission" date="2015-01" db="EMBL/GenBank/DDBJ databases">
        <authorList>
            <person name="Xiang T."/>
            <person name="Song Y."/>
            <person name="Huang L."/>
            <person name="Wang B."/>
            <person name="Wu P."/>
        </authorList>
    </citation>
    <scope>NUCLEOTIDE SEQUENCE [LARGE SCALE GENOMIC DNA]</scope>
    <source>
        <strain evidence="9">V1</strain>
    </source>
</reference>
<evidence type="ECO:0000256" key="1">
    <source>
        <dbReference type="ARBA" id="ARBA00004651"/>
    </source>
</evidence>
<dbReference type="Pfam" id="PF00528">
    <property type="entry name" value="BPD_transp_1"/>
    <property type="match status" value="1"/>
</dbReference>
<feature type="transmembrane region" description="Helical" evidence="7">
    <location>
        <begin position="25"/>
        <end position="47"/>
    </location>
</feature>
<dbReference type="SUPFAM" id="SSF161098">
    <property type="entry name" value="MetI-like"/>
    <property type="match status" value="1"/>
</dbReference>
<dbReference type="CDD" id="cd06261">
    <property type="entry name" value="TM_PBP2"/>
    <property type="match status" value="1"/>
</dbReference>
<dbReference type="GO" id="GO:0005886">
    <property type="term" value="C:plasma membrane"/>
    <property type="evidence" value="ECO:0007669"/>
    <property type="project" value="UniProtKB-SubCell"/>
</dbReference>
<evidence type="ECO:0000259" key="8">
    <source>
        <dbReference type="PROSITE" id="PS50928"/>
    </source>
</evidence>
<protein>
    <submittedName>
        <fullName evidence="9">ABC transporter, permease protein</fullName>
    </submittedName>
    <submittedName>
        <fullName evidence="10">Carbohydrate ABC transporter permease</fullName>
    </submittedName>
</protein>
<dbReference type="RefSeq" id="WP_024752934.1">
    <property type="nucleotide sequence ID" value="NZ_CDNC01000048.1"/>
</dbReference>
<dbReference type="InterPro" id="IPR035906">
    <property type="entry name" value="MetI-like_sf"/>
</dbReference>
<evidence type="ECO:0000313" key="12">
    <source>
        <dbReference type="Proteomes" id="UP000323594"/>
    </source>
</evidence>
<proteinExistence type="inferred from homology"/>
<name>A0A0B7GWL3_TREPH</name>
<dbReference type="EMBL" id="CDNC01000048">
    <property type="protein sequence ID" value="CEM63054.1"/>
    <property type="molecule type" value="Genomic_DNA"/>
</dbReference>
<evidence type="ECO:0000256" key="2">
    <source>
        <dbReference type="ARBA" id="ARBA00022448"/>
    </source>
</evidence>
<gene>
    <name evidence="10" type="ORF">FUT82_03710</name>
    <name evidence="9" type="ORF">TPHV1_60042</name>
</gene>
<feature type="domain" description="ABC transmembrane type-1" evidence="8">
    <location>
        <begin position="84"/>
        <end position="281"/>
    </location>
</feature>
<dbReference type="PROSITE" id="PS50928">
    <property type="entry name" value="ABC_TM1"/>
    <property type="match status" value="1"/>
</dbReference>
<evidence type="ECO:0000256" key="4">
    <source>
        <dbReference type="ARBA" id="ARBA00022692"/>
    </source>
</evidence>
<keyword evidence="4 7" id="KW-0812">Transmembrane</keyword>
<keyword evidence="2 7" id="KW-0813">Transport</keyword>
<evidence type="ECO:0000313" key="9">
    <source>
        <dbReference type="EMBL" id="CEM63054.1"/>
    </source>
</evidence>
<keyword evidence="3" id="KW-1003">Cell membrane</keyword>
<keyword evidence="11" id="KW-1185">Reference proteome</keyword>
<dbReference type="GO" id="GO:0055085">
    <property type="term" value="P:transmembrane transport"/>
    <property type="evidence" value="ECO:0007669"/>
    <property type="project" value="InterPro"/>
</dbReference>
<dbReference type="EMBL" id="CP042817">
    <property type="protein sequence ID" value="QEJ97179.1"/>
    <property type="molecule type" value="Genomic_DNA"/>
</dbReference>
<feature type="transmembrane region" description="Helical" evidence="7">
    <location>
        <begin position="201"/>
        <end position="222"/>
    </location>
</feature>
<feature type="transmembrane region" description="Helical" evidence="7">
    <location>
        <begin position="260"/>
        <end position="281"/>
    </location>
</feature>
<dbReference type="Proteomes" id="UP000042527">
    <property type="component" value="Unassembled WGS sequence"/>
</dbReference>
<dbReference type="InterPro" id="IPR000515">
    <property type="entry name" value="MetI-like"/>
</dbReference>
<evidence type="ECO:0000256" key="5">
    <source>
        <dbReference type="ARBA" id="ARBA00022989"/>
    </source>
</evidence>
<dbReference type="PANTHER" id="PTHR32243:SF24">
    <property type="entry name" value="DIACETYLCHITOBIOSE UPTAKE SYSTEM PERMEASE PROTEIN NGCG"/>
    <property type="match status" value="1"/>
</dbReference>
<comment type="similarity">
    <text evidence="7">Belongs to the binding-protein-dependent transport system permease family.</text>
</comment>